<dbReference type="CDD" id="cd09850">
    <property type="entry name" value="Ebola-like_HR1-HR2"/>
    <property type="match status" value="1"/>
</dbReference>
<evidence type="ECO:0000313" key="4">
    <source>
        <dbReference type="Proteomes" id="UP000472266"/>
    </source>
</evidence>
<dbReference type="Ensembl" id="ENSSHBT00005000650.1">
    <property type="protein sequence ID" value="ENSSHBP00005000520.1"/>
    <property type="gene ID" value="ENSSHBG00005000511.1"/>
</dbReference>
<keyword evidence="1" id="KW-1133">Transmembrane helix</keyword>
<proteinExistence type="predicted"/>
<sequence length="656" mass="74256">MILTGPLLVWVLIGTIGENTVASENIPNNCSECVTTTRRGRITSQTLVYHTVYECKGTIIGYCIHNLTQYGLCKERKSKTVCFNPKELPYQYWVEMKTNSEAGRLIGTSKALANLNASVSVIFDACDIIDDDLDTNCGSLEWRRYYSNQPKYICPGAYQYWSCVCWDTAGWGYDYQCGDLQASIARMQTDSNCTTRTCNPVNLTLINLGNWKQKGVTKIGLKVYGSGEDPGVIIYIEIKEEKRESVQHHLLFNSFYHEMETGVQYEIPTVAKNLFVNLAENTAKALNVTNCYVCGGTNQGERWPWEAMESNISDPAIWKNREGNNRRQQWILQMSIIGKNCWQNLENDGEPVGNLLCEGGYIWNKTKKDWEKWGDPMEINQQFSNWTNGTNIPKGWELQIGNWKNNEWPPERIISYYDPATWAEDGSWGYRTPIYMLNRIIRLQAVVEIVVNKTGDALGLVAKQNTKMRTAIYQNRLALDYLLAQEGGVCGKFNLSNCCLEIDDEGKAVNELVKEMKKIAHVPVQTWDGINLGGMGSWEQFFTGSWITKVAIVILGIFGGLLIIPCMIPCFTKLIHAVVQNMQLTVMPLEPNKEETYPLMILKTKTTPMLSAARKAVIELEAKTRINNLHKNKGGNCEEHRSDLCQQIGNLGDCYV</sequence>
<organism evidence="3 4">
    <name type="scientific">Strigops habroptila</name>
    <name type="common">Kakapo</name>
    <dbReference type="NCBI Taxonomy" id="2489341"/>
    <lineage>
        <taxon>Eukaryota</taxon>
        <taxon>Metazoa</taxon>
        <taxon>Chordata</taxon>
        <taxon>Craniata</taxon>
        <taxon>Vertebrata</taxon>
        <taxon>Euteleostomi</taxon>
        <taxon>Archelosauria</taxon>
        <taxon>Archosauria</taxon>
        <taxon>Dinosauria</taxon>
        <taxon>Saurischia</taxon>
        <taxon>Theropoda</taxon>
        <taxon>Coelurosauria</taxon>
        <taxon>Aves</taxon>
        <taxon>Neognathae</taxon>
        <taxon>Neoaves</taxon>
        <taxon>Telluraves</taxon>
        <taxon>Australaves</taxon>
        <taxon>Psittaciformes</taxon>
        <taxon>Psittacidae</taxon>
        <taxon>Strigops</taxon>
    </lineage>
</organism>
<reference evidence="3" key="2">
    <citation type="submission" date="2025-08" db="UniProtKB">
        <authorList>
            <consortium name="Ensembl"/>
        </authorList>
    </citation>
    <scope>IDENTIFICATION</scope>
</reference>
<evidence type="ECO:0000313" key="3">
    <source>
        <dbReference type="Ensembl" id="ENSSHBP00005000520.1"/>
    </source>
</evidence>
<dbReference type="OMA" id="WCLANTE"/>
<dbReference type="GeneTree" id="ENSGT00940000165291"/>
<dbReference type="AlphaFoldDB" id="A0A672TG74"/>
<feature type="signal peptide" evidence="2">
    <location>
        <begin position="1"/>
        <end position="22"/>
    </location>
</feature>
<reference evidence="3 4" key="1">
    <citation type="submission" date="2019-11" db="EMBL/GenBank/DDBJ databases">
        <title>Strigops habroptila (kakapo) genome, bStrHab1, primary haplotype, v2.</title>
        <authorList>
            <person name="Jarvis E.D."/>
            <person name="Howard J."/>
            <person name="Rhie A."/>
            <person name="Phillippy A."/>
            <person name="Korlach J."/>
            <person name="Digby A."/>
            <person name="Iorns D."/>
            <person name="Eason D."/>
            <person name="Robertson B."/>
            <person name="Raemaekers T."/>
            <person name="Howe K."/>
            <person name="Lewin H."/>
            <person name="Damas J."/>
            <person name="Hastie A."/>
            <person name="Tracey A."/>
            <person name="Chow W."/>
            <person name="Fedrigo O."/>
        </authorList>
    </citation>
    <scope>NUCLEOTIDE SEQUENCE [LARGE SCALE GENOMIC DNA]</scope>
</reference>
<name>A0A672TG74_STRHB</name>
<dbReference type="InterPro" id="IPR018154">
    <property type="entry name" value="TLV/ENV_coat_polyprotein"/>
</dbReference>
<dbReference type="InterPro" id="IPR008981">
    <property type="entry name" value="FMuLV_rcpt-bd"/>
</dbReference>
<keyword evidence="1" id="KW-0812">Transmembrane</keyword>
<evidence type="ECO:0000256" key="2">
    <source>
        <dbReference type="SAM" id="SignalP"/>
    </source>
</evidence>
<keyword evidence="4" id="KW-1185">Reference proteome</keyword>
<evidence type="ECO:0008006" key="5">
    <source>
        <dbReference type="Google" id="ProtNLM"/>
    </source>
</evidence>
<feature type="transmembrane region" description="Helical" evidence="1">
    <location>
        <begin position="550"/>
        <end position="572"/>
    </location>
</feature>
<dbReference type="PANTHER" id="PTHR10424">
    <property type="entry name" value="VIRAL ENVELOPE PROTEIN"/>
    <property type="match status" value="1"/>
</dbReference>
<dbReference type="Gene3D" id="1.10.287.210">
    <property type="match status" value="1"/>
</dbReference>
<dbReference type="SUPFAM" id="SSF49830">
    <property type="entry name" value="ENV polyprotein, receptor-binding domain"/>
    <property type="match status" value="1"/>
</dbReference>
<protein>
    <recommendedName>
        <fullName evidence="5">Envelope glycoprotein</fullName>
    </recommendedName>
</protein>
<dbReference type="InParanoid" id="A0A672TG74"/>
<evidence type="ECO:0000256" key="1">
    <source>
        <dbReference type="SAM" id="Phobius"/>
    </source>
</evidence>
<dbReference type="PANTHER" id="PTHR10424:SF68">
    <property type="entry name" value="ENDOGENOUS RETROVIRUS GROUP 3 MEMBER 1 ENV POLYPROTEIN"/>
    <property type="match status" value="1"/>
</dbReference>
<reference evidence="3" key="3">
    <citation type="submission" date="2025-09" db="UniProtKB">
        <authorList>
            <consortium name="Ensembl"/>
        </authorList>
    </citation>
    <scope>IDENTIFICATION</scope>
</reference>
<keyword evidence="2" id="KW-0732">Signal</keyword>
<feature type="chain" id="PRO_5025441798" description="Envelope glycoprotein" evidence="2">
    <location>
        <begin position="23"/>
        <end position="656"/>
    </location>
</feature>
<accession>A0A672TG74</accession>
<dbReference type="Proteomes" id="UP000472266">
    <property type="component" value="Chromosome 13"/>
</dbReference>
<dbReference type="Pfam" id="PF00429">
    <property type="entry name" value="TLV_coat"/>
    <property type="match status" value="1"/>
</dbReference>
<dbReference type="SUPFAM" id="SSF58069">
    <property type="entry name" value="Virus ectodomain"/>
    <property type="match status" value="1"/>
</dbReference>
<keyword evidence="1" id="KW-0472">Membrane</keyword>